<evidence type="ECO:0000256" key="5">
    <source>
        <dbReference type="PIRSR" id="PIRSR006386-1"/>
    </source>
</evidence>
<protein>
    <recommendedName>
        <fullName evidence="4">Glutathione S-transferase kappa</fullName>
        <ecNumber evidence="4">2.5.1.18</ecNumber>
    </recommendedName>
</protein>
<dbReference type="EC" id="2.5.1.18" evidence="4"/>
<dbReference type="STRING" id="1081108.A0A168GCX0"/>
<dbReference type="PIRSF" id="PIRSF006386">
    <property type="entry name" value="HCCAis_GSTk"/>
    <property type="match status" value="1"/>
</dbReference>
<dbReference type="Pfam" id="PF01323">
    <property type="entry name" value="DSBA"/>
    <property type="match status" value="1"/>
</dbReference>
<dbReference type="InterPro" id="IPR051924">
    <property type="entry name" value="GST_Kappa/NadH"/>
</dbReference>
<feature type="active site" description="Nucleophile" evidence="5">
    <location>
        <position position="14"/>
    </location>
</feature>
<dbReference type="AlphaFoldDB" id="A0A168GCX0"/>
<evidence type="ECO:0000256" key="2">
    <source>
        <dbReference type="ARBA" id="ARBA00022679"/>
    </source>
</evidence>
<feature type="domain" description="DSBA-like thioredoxin" evidence="6">
    <location>
        <begin position="6"/>
        <end position="207"/>
    </location>
</feature>
<reference evidence="7 8" key="1">
    <citation type="journal article" date="2016" name="Genome Biol. Evol.">
        <title>Divergent and convergent evolution of fungal pathogenicity.</title>
        <authorList>
            <person name="Shang Y."/>
            <person name="Xiao G."/>
            <person name="Zheng P."/>
            <person name="Cen K."/>
            <person name="Zhan S."/>
            <person name="Wang C."/>
        </authorList>
    </citation>
    <scope>NUCLEOTIDE SEQUENCE [LARGE SCALE GENOMIC DNA]</scope>
    <source>
        <strain evidence="7 8">RCEF 1005</strain>
    </source>
</reference>
<dbReference type="GO" id="GO:0005739">
    <property type="term" value="C:mitochondrion"/>
    <property type="evidence" value="ECO:0007669"/>
    <property type="project" value="TreeGrafter"/>
</dbReference>
<keyword evidence="7" id="KW-0413">Isomerase</keyword>
<dbReference type="Gene3D" id="3.40.30.10">
    <property type="entry name" value="Glutaredoxin"/>
    <property type="match status" value="1"/>
</dbReference>
<dbReference type="PANTHER" id="PTHR42943">
    <property type="entry name" value="GLUTATHIONE S-TRANSFERASE KAPPA"/>
    <property type="match status" value="1"/>
</dbReference>
<dbReference type="Proteomes" id="UP000076881">
    <property type="component" value="Unassembled WGS sequence"/>
</dbReference>
<comment type="caution">
    <text evidence="7">The sequence shown here is derived from an EMBL/GenBank/DDBJ whole genome shotgun (WGS) entry which is preliminary data.</text>
</comment>
<evidence type="ECO:0000256" key="3">
    <source>
        <dbReference type="ARBA" id="ARBA00047960"/>
    </source>
</evidence>
<dbReference type="OrthoDB" id="4664297at2759"/>
<dbReference type="SUPFAM" id="SSF52833">
    <property type="entry name" value="Thioredoxin-like"/>
    <property type="match status" value="1"/>
</dbReference>
<organism evidence="7 8">
    <name type="scientific">Akanthomyces lecanii RCEF 1005</name>
    <dbReference type="NCBI Taxonomy" id="1081108"/>
    <lineage>
        <taxon>Eukaryota</taxon>
        <taxon>Fungi</taxon>
        <taxon>Dikarya</taxon>
        <taxon>Ascomycota</taxon>
        <taxon>Pezizomycotina</taxon>
        <taxon>Sordariomycetes</taxon>
        <taxon>Hypocreomycetidae</taxon>
        <taxon>Hypocreales</taxon>
        <taxon>Cordycipitaceae</taxon>
        <taxon>Akanthomyces</taxon>
        <taxon>Cordyceps confragosa</taxon>
    </lineage>
</organism>
<evidence type="ECO:0000313" key="7">
    <source>
        <dbReference type="EMBL" id="OAA76326.1"/>
    </source>
</evidence>
<gene>
    <name evidence="7" type="ORF">LEL_06010</name>
</gene>
<dbReference type="InterPro" id="IPR001853">
    <property type="entry name" value="DSBA-like_thioredoxin_dom"/>
</dbReference>
<comment type="similarity">
    <text evidence="1 4">Belongs to the GST superfamily. Kappa family.</text>
</comment>
<proteinExistence type="inferred from homology"/>
<dbReference type="GO" id="GO:0006749">
    <property type="term" value="P:glutathione metabolic process"/>
    <property type="evidence" value="ECO:0007669"/>
    <property type="project" value="TreeGrafter"/>
</dbReference>
<evidence type="ECO:0000256" key="4">
    <source>
        <dbReference type="PIRNR" id="PIRNR006386"/>
    </source>
</evidence>
<keyword evidence="8" id="KW-1185">Reference proteome</keyword>
<dbReference type="InterPro" id="IPR036249">
    <property type="entry name" value="Thioredoxin-like_sf"/>
</dbReference>
<dbReference type="GO" id="GO:0016853">
    <property type="term" value="F:isomerase activity"/>
    <property type="evidence" value="ECO:0007669"/>
    <property type="project" value="UniProtKB-KW"/>
</dbReference>
<evidence type="ECO:0000313" key="8">
    <source>
        <dbReference type="Proteomes" id="UP000076881"/>
    </source>
</evidence>
<dbReference type="GO" id="GO:0005777">
    <property type="term" value="C:peroxisome"/>
    <property type="evidence" value="ECO:0007669"/>
    <property type="project" value="TreeGrafter"/>
</dbReference>
<dbReference type="EMBL" id="AZHF01000004">
    <property type="protein sequence ID" value="OAA76326.1"/>
    <property type="molecule type" value="Genomic_DNA"/>
</dbReference>
<dbReference type="PANTHER" id="PTHR42943:SF2">
    <property type="entry name" value="GLUTATHIONE S-TRANSFERASE KAPPA 1"/>
    <property type="match status" value="1"/>
</dbReference>
<name>A0A168GCX0_CORDF</name>
<accession>A0A168GCX0</accession>
<dbReference type="InterPro" id="IPR014440">
    <property type="entry name" value="HCCAis_GSTk"/>
</dbReference>
<keyword evidence="2 4" id="KW-0808">Transferase</keyword>
<evidence type="ECO:0000259" key="6">
    <source>
        <dbReference type="Pfam" id="PF01323"/>
    </source>
</evidence>
<sequence length="221" mass="24727">MAAPKITVYLDTVSPFAYLAYYLLRHDAAFEKCEVTYVPILLGGLMNLCKNAAPITITNKKDWIDQNRQLWARTFNVPIKDDFPPNFPPRTLSVMRHLVAIQELDGSSQARLLQAFDAIYEGFWQRHDATYNPEVFMPILSRVLGEADAAKVAEMAGKESKAVLIQNTESAFKDGAFGLPWMVCTNSQGEKQSFWGVDHICQVANFLGLQQPATPGWKAAL</sequence>
<dbReference type="FunFam" id="3.40.30.10:FF:000096">
    <property type="entry name" value="Glutathione S-transferase kappa"/>
    <property type="match status" value="1"/>
</dbReference>
<evidence type="ECO:0000256" key="1">
    <source>
        <dbReference type="ARBA" id="ARBA00006494"/>
    </source>
</evidence>
<comment type="catalytic activity">
    <reaction evidence="3 4">
        <text>RX + glutathione = an S-substituted glutathione + a halide anion + H(+)</text>
        <dbReference type="Rhea" id="RHEA:16437"/>
        <dbReference type="ChEBI" id="CHEBI:15378"/>
        <dbReference type="ChEBI" id="CHEBI:16042"/>
        <dbReference type="ChEBI" id="CHEBI:17792"/>
        <dbReference type="ChEBI" id="CHEBI:57925"/>
        <dbReference type="ChEBI" id="CHEBI:90779"/>
        <dbReference type="EC" id="2.5.1.18"/>
    </reaction>
</comment>
<dbReference type="GO" id="GO:0004364">
    <property type="term" value="F:glutathione transferase activity"/>
    <property type="evidence" value="ECO:0007669"/>
    <property type="project" value="UniProtKB-UniRule"/>
</dbReference>
<dbReference type="GO" id="GO:0004602">
    <property type="term" value="F:glutathione peroxidase activity"/>
    <property type="evidence" value="ECO:0007669"/>
    <property type="project" value="TreeGrafter"/>
</dbReference>